<protein>
    <submittedName>
        <fullName evidence="2">SDR family oxidoreductase</fullName>
    </submittedName>
</protein>
<reference evidence="3" key="1">
    <citation type="journal article" date="2019" name="Int. J. Syst. Evol. Microbiol.">
        <title>The Global Catalogue of Microorganisms (GCM) 10K type strain sequencing project: providing services to taxonomists for standard genome sequencing and annotation.</title>
        <authorList>
            <consortium name="The Broad Institute Genomics Platform"/>
            <consortium name="The Broad Institute Genome Sequencing Center for Infectious Disease"/>
            <person name="Wu L."/>
            <person name="Ma J."/>
        </authorList>
    </citation>
    <scope>NUCLEOTIDE SEQUENCE [LARGE SCALE GENOMIC DNA]</scope>
    <source>
        <strain evidence="3">JCM 17925</strain>
    </source>
</reference>
<sequence>MDSRLCLITGANSGIGKVTAMEMARKGFDILMLCRNLDTSRPVRKEIKAVSKTGRADLIWCDLASQQSVTQAAREVADRYHKLDILINNAGLFLDREQYSPEDIELTFATNHLGPFLLTNLLLDMLKKGTNPRVVTVSSEAHRWSKAFKLDQLAKPKSYSGMGAYGASKLCNILFAKELSDRVMDFGITSNSLHPGAINSNFGNGASSLSGLVFKLMKPFFISPEKGAETSIYLASSPEVQKVTGLYFDKCKPKTPSQDARSDYNARELWKLSEQLTHLNPRSVAV</sequence>
<dbReference type="PANTHER" id="PTHR43157:SF31">
    <property type="entry name" value="PHOSPHATIDYLINOSITOL-GLYCAN BIOSYNTHESIS CLASS F PROTEIN"/>
    <property type="match status" value="1"/>
</dbReference>
<dbReference type="InterPro" id="IPR002347">
    <property type="entry name" value="SDR_fam"/>
</dbReference>
<dbReference type="RefSeq" id="WP_345264516.1">
    <property type="nucleotide sequence ID" value="NZ_BAABHB010000002.1"/>
</dbReference>
<organism evidence="2 3">
    <name type="scientific">Nibrella viscosa</name>
    <dbReference type="NCBI Taxonomy" id="1084524"/>
    <lineage>
        <taxon>Bacteria</taxon>
        <taxon>Pseudomonadati</taxon>
        <taxon>Bacteroidota</taxon>
        <taxon>Cytophagia</taxon>
        <taxon>Cytophagales</taxon>
        <taxon>Spirosomataceae</taxon>
        <taxon>Nibrella</taxon>
    </lineage>
</organism>
<keyword evidence="3" id="KW-1185">Reference proteome</keyword>
<evidence type="ECO:0000313" key="3">
    <source>
        <dbReference type="Proteomes" id="UP001500936"/>
    </source>
</evidence>
<comment type="caution">
    <text evidence="2">The sequence shown here is derived from an EMBL/GenBank/DDBJ whole genome shotgun (WGS) entry which is preliminary data.</text>
</comment>
<accession>A0ABP8K0I5</accession>
<gene>
    <name evidence="2" type="ORF">GCM10023187_09720</name>
</gene>
<dbReference type="PANTHER" id="PTHR43157">
    <property type="entry name" value="PHOSPHATIDYLINOSITOL-GLYCAN BIOSYNTHESIS CLASS F PROTEIN-RELATED"/>
    <property type="match status" value="1"/>
</dbReference>
<dbReference type="CDD" id="cd05327">
    <property type="entry name" value="retinol-DH_like_SDR_c_like"/>
    <property type="match status" value="1"/>
</dbReference>
<proteinExistence type="predicted"/>
<dbReference type="Gene3D" id="3.40.50.720">
    <property type="entry name" value="NAD(P)-binding Rossmann-like Domain"/>
    <property type="match status" value="1"/>
</dbReference>
<evidence type="ECO:0000256" key="1">
    <source>
        <dbReference type="ARBA" id="ARBA00023002"/>
    </source>
</evidence>
<dbReference type="Proteomes" id="UP001500936">
    <property type="component" value="Unassembled WGS sequence"/>
</dbReference>
<dbReference type="PRINTS" id="PR00081">
    <property type="entry name" value="GDHRDH"/>
</dbReference>
<keyword evidence="1" id="KW-0560">Oxidoreductase</keyword>
<dbReference type="SUPFAM" id="SSF51735">
    <property type="entry name" value="NAD(P)-binding Rossmann-fold domains"/>
    <property type="match status" value="1"/>
</dbReference>
<name>A0ABP8K0I5_9BACT</name>
<dbReference type="InterPro" id="IPR036291">
    <property type="entry name" value="NAD(P)-bd_dom_sf"/>
</dbReference>
<evidence type="ECO:0000313" key="2">
    <source>
        <dbReference type="EMBL" id="GAA4398776.1"/>
    </source>
</evidence>
<dbReference type="EMBL" id="BAABHB010000002">
    <property type="protein sequence ID" value="GAA4398776.1"/>
    <property type="molecule type" value="Genomic_DNA"/>
</dbReference>
<dbReference type="Pfam" id="PF00106">
    <property type="entry name" value="adh_short"/>
    <property type="match status" value="1"/>
</dbReference>